<dbReference type="PANTHER" id="PTHR48060:SF17">
    <property type="entry name" value="LRR RECEPTOR-LIKE SERINE_THREONINE-PROTEIN KINASE IRK-RELATED"/>
    <property type="match status" value="1"/>
</dbReference>
<dbReference type="InterPro" id="IPR053211">
    <property type="entry name" value="DNA_repair-toleration"/>
</dbReference>
<dbReference type="Pfam" id="PF08263">
    <property type="entry name" value="LRRNT_2"/>
    <property type="match status" value="1"/>
</dbReference>
<dbReference type="PROSITE" id="PS51450">
    <property type="entry name" value="LRR"/>
    <property type="match status" value="1"/>
</dbReference>
<evidence type="ECO:0000256" key="3">
    <source>
        <dbReference type="ARBA" id="ARBA00022729"/>
    </source>
</evidence>
<evidence type="ECO:0000256" key="1">
    <source>
        <dbReference type="ARBA" id="ARBA00022614"/>
    </source>
</evidence>
<dbReference type="Proteomes" id="UP000818029">
    <property type="component" value="Chromosome D01"/>
</dbReference>
<evidence type="ECO:0000256" key="4">
    <source>
        <dbReference type="ARBA" id="ARBA00022737"/>
    </source>
</evidence>
<keyword evidence="6" id="KW-0472">Membrane</keyword>
<name>A0ABM2ZKN2_GOSHI</name>
<keyword evidence="1" id="KW-0433">Leucine-rich repeat</keyword>
<evidence type="ECO:0000256" key="5">
    <source>
        <dbReference type="ARBA" id="ARBA00022989"/>
    </source>
</evidence>
<dbReference type="InterPro" id="IPR001611">
    <property type="entry name" value="Leu-rich_rpt"/>
</dbReference>
<dbReference type="InterPro" id="IPR013210">
    <property type="entry name" value="LRR_N_plant-typ"/>
</dbReference>
<accession>A0ABM2ZKN2</accession>
<keyword evidence="8" id="KW-1185">Reference proteome</keyword>
<reference evidence="8" key="1">
    <citation type="journal article" date="2020" name="Nat. Genet.">
        <title>Genomic diversifications of five Gossypium allopolyploid species and their impact on cotton improvement.</title>
        <authorList>
            <person name="Chen Z.J."/>
            <person name="Sreedasyam A."/>
            <person name="Ando A."/>
            <person name="Song Q."/>
            <person name="De Santiago L.M."/>
            <person name="Hulse-Kemp A.M."/>
            <person name="Ding M."/>
            <person name="Ye W."/>
            <person name="Kirkbride R.C."/>
            <person name="Jenkins J."/>
            <person name="Plott C."/>
            <person name="Lovell J."/>
            <person name="Lin Y.M."/>
            <person name="Vaughn R."/>
            <person name="Liu B."/>
            <person name="Simpson S."/>
            <person name="Scheffler B.E."/>
            <person name="Wen L."/>
            <person name="Saski C.A."/>
            <person name="Grover C.E."/>
            <person name="Hu G."/>
            <person name="Conover J.L."/>
            <person name="Carlson J.W."/>
            <person name="Shu S."/>
            <person name="Boston L.B."/>
            <person name="Williams M."/>
            <person name="Peterson D.G."/>
            <person name="McGee K."/>
            <person name="Jones D.C."/>
            <person name="Wendel J.F."/>
            <person name="Stelly D.M."/>
            <person name="Grimwood J."/>
            <person name="Schmutz J."/>
        </authorList>
    </citation>
    <scope>NUCLEOTIDE SEQUENCE [LARGE SCALE GENOMIC DNA]</scope>
    <source>
        <strain evidence="8">cv. TM-1</strain>
    </source>
</reference>
<feature type="domain" description="Leucine-rich repeat-containing N-terminal plant-type" evidence="7">
    <location>
        <begin position="32"/>
        <end position="76"/>
    </location>
</feature>
<dbReference type="SUPFAM" id="SSF52047">
    <property type="entry name" value="RNI-like"/>
    <property type="match status" value="1"/>
</dbReference>
<dbReference type="PRINTS" id="PR00019">
    <property type="entry name" value="LEURICHRPT"/>
</dbReference>
<dbReference type="Pfam" id="PF13855">
    <property type="entry name" value="LRR_8"/>
    <property type="match status" value="1"/>
</dbReference>
<keyword evidence="5" id="KW-1133">Transmembrane helix</keyword>
<sequence length="340" mass="38907">MKGMHSLKLIHVMNLVIRLTQFDGKKACFEEERMGLLELKSFLKQEVVDGSDHVVLPSWVDDPRSDCCGWERVSCNSTIRRIVKLSLSLIGGVKHDCYNDFVFSSYLNATLFQSFKDLKTLNLSYNYIRWQENQGMFLQFHPNPSLSDPAFPFPEVIFEHLGYWIIIFFIGLLRLQQLETLDLSGNGLTSSHLQSLMELKSLKNLILSCNSFNGSFPTPELSGFENLETLDLSWNSLSDSPRELDAANFSKLRNVVLHNNYFNSTEILRLLGSLPSLRSLDLSSNMLGMESTLSNQGSKHAISLRCFNYHHHLFGVFLFWVNYTSSHPTISKILFFITQL</sequence>
<keyword evidence="4" id="KW-0677">Repeat</keyword>
<dbReference type="InterPro" id="IPR032675">
    <property type="entry name" value="LRR_dom_sf"/>
</dbReference>
<dbReference type="PANTHER" id="PTHR48060">
    <property type="entry name" value="DNA DAMAGE-REPAIR/TOLERATION PROTEIN DRT100"/>
    <property type="match status" value="1"/>
</dbReference>
<protein>
    <submittedName>
        <fullName evidence="9">Receptor-like protein 14 isoform X1</fullName>
    </submittedName>
</protein>
<dbReference type="SMART" id="SM00369">
    <property type="entry name" value="LRR_TYP"/>
    <property type="match status" value="3"/>
</dbReference>
<dbReference type="GeneID" id="107936934"/>
<keyword evidence="3" id="KW-0732">Signal</keyword>
<gene>
    <name evidence="9" type="primary">LOC107936934</name>
</gene>
<evidence type="ECO:0000313" key="8">
    <source>
        <dbReference type="Proteomes" id="UP000818029"/>
    </source>
</evidence>
<evidence type="ECO:0000259" key="7">
    <source>
        <dbReference type="Pfam" id="PF08263"/>
    </source>
</evidence>
<dbReference type="Gene3D" id="3.80.10.10">
    <property type="entry name" value="Ribonuclease Inhibitor"/>
    <property type="match status" value="2"/>
</dbReference>
<keyword evidence="2" id="KW-0812">Transmembrane</keyword>
<evidence type="ECO:0000313" key="9">
    <source>
        <dbReference type="RefSeq" id="XP_040942737.1"/>
    </source>
</evidence>
<proteinExistence type="predicted"/>
<evidence type="ECO:0000256" key="2">
    <source>
        <dbReference type="ARBA" id="ARBA00022692"/>
    </source>
</evidence>
<dbReference type="RefSeq" id="XP_040942737.1">
    <property type="nucleotide sequence ID" value="XM_041086803.1"/>
</dbReference>
<reference evidence="9" key="2">
    <citation type="submission" date="2025-08" db="UniProtKB">
        <authorList>
            <consortium name="RefSeq"/>
        </authorList>
    </citation>
    <scope>IDENTIFICATION</scope>
</reference>
<evidence type="ECO:0000256" key="6">
    <source>
        <dbReference type="ARBA" id="ARBA00023136"/>
    </source>
</evidence>
<organism evidence="8 9">
    <name type="scientific">Gossypium hirsutum</name>
    <name type="common">Upland cotton</name>
    <name type="synonym">Gossypium mexicanum</name>
    <dbReference type="NCBI Taxonomy" id="3635"/>
    <lineage>
        <taxon>Eukaryota</taxon>
        <taxon>Viridiplantae</taxon>
        <taxon>Streptophyta</taxon>
        <taxon>Embryophyta</taxon>
        <taxon>Tracheophyta</taxon>
        <taxon>Spermatophyta</taxon>
        <taxon>Magnoliopsida</taxon>
        <taxon>eudicotyledons</taxon>
        <taxon>Gunneridae</taxon>
        <taxon>Pentapetalae</taxon>
        <taxon>rosids</taxon>
        <taxon>malvids</taxon>
        <taxon>Malvales</taxon>
        <taxon>Malvaceae</taxon>
        <taxon>Malvoideae</taxon>
        <taxon>Gossypium</taxon>
    </lineage>
</organism>
<dbReference type="InterPro" id="IPR003591">
    <property type="entry name" value="Leu-rich_rpt_typical-subtyp"/>
</dbReference>